<gene>
    <name evidence="2" type="ORF">PHLCEN_2v3528</name>
</gene>
<sequence>MDPLDVFPTPRPSNVFNVSLDRLDYPQPSHGGPHQLHNAVHPGIAVVFIPPEVVWSGENLTLHLRPPRSQHSCQTGTLCCPAKQALVRSTNFFHVPPLRSQRMRAQRKFANRPPPSSSGPPSPSLNDLPDRKSKRARSSSVSSTRSGSAKSQTSVPSSQPWEEELEVRAVANEVTVVEDKYESDSGSETEPEDCPGCVRCSREYEYLHKAVYSHAAALAAVRTAFFGYAATALRRLDL</sequence>
<evidence type="ECO:0000313" key="3">
    <source>
        <dbReference type="Proteomes" id="UP000186601"/>
    </source>
</evidence>
<evidence type="ECO:0000313" key="2">
    <source>
        <dbReference type="EMBL" id="PSS06870.1"/>
    </source>
</evidence>
<feature type="region of interest" description="Disordered" evidence="1">
    <location>
        <begin position="103"/>
        <end position="164"/>
    </location>
</feature>
<dbReference type="EMBL" id="MLYV02000351">
    <property type="protein sequence ID" value="PSS06870.1"/>
    <property type="molecule type" value="Genomic_DNA"/>
</dbReference>
<comment type="caution">
    <text evidence="2">The sequence shown here is derived from an EMBL/GenBank/DDBJ whole genome shotgun (WGS) entry which is preliminary data.</text>
</comment>
<accession>A0A2R6QF40</accession>
<feature type="compositionally biased region" description="Low complexity" evidence="1">
    <location>
        <begin position="138"/>
        <end position="151"/>
    </location>
</feature>
<evidence type="ECO:0000256" key="1">
    <source>
        <dbReference type="SAM" id="MobiDB-lite"/>
    </source>
</evidence>
<organism evidence="2 3">
    <name type="scientific">Hermanssonia centrifuga</name>
    <dbReference type="NCBI Taxonomy" id="98765"/>
    <lineage>
        <taxon>Eukaryota</taxon>
        <taxon>Fungi</taxon>
        <taxon>Dikarya</taxon>
        <taxon>Basidiomycota</taxon>
        <taxon>Agaricomycotina</taxon>
        <taxon>Agaricomycetes</taxon>
        <taxon>Polyporales</taxon>
        <taxon>Meruliaceae</taxon>
        <taxon>Hermanssonia</taxon>
    </lineage>
</organism>
<dbReference type="Proteomes" id="UP000186601">
    <property type="component" value="Unassembled WGS sequence"/>
</dbReference>
<protein>
    <submittedName>
        <fullName evidence="2">Uncharacterized protein</fullName>
    </submittedName>
</protein>
<name>A0A2R6QF40_9APHY</name>
<dbReference type="AlphaFoldDB" id="A0A2R6QF40"/>
<reference evidence="2 3" key="1">
    <citation type="submission" date="2018-02" db="EMBL/GenBank/DDBJ databases">
        <title>Genome sequence of the basidiomycete white-rot fungus Phlebia centrifuga.</title>
        <authorList>
            <person name="Granchi Z."/>
            <person name="Peng M."/>
            <person name="de Vries R.P."/>
            <person name="Hilden K."/>
            <person name="Makela M.R."/>
            <person name="Grigoriev I."/>
            <person name="Riley R."/>
        </authorList>
    </citation>
    <scope>NUCLEOTIDE SEQUENCE [LARGE SCALE GENOMIC DNA]</scope>
    <source>
        <strain evidence="2 3">FBCC195</strain>
    </source>
</reference>
<feature type="compositionally biased region" description="Pro residues" evidence="1">
    <location>
        <begin position="112"/>
        <end position="123"/>
    </location>
</feature>
<keyword evidence="3" id="KW-1185">Reference proteome</keyword>
<proteinExistence type="predicted"/>